<accession>A0A0A9BEK0</accession>
<organism evidence="1">
    <name type="scientific">Arundo donax</name>
    <name type="common">Giant reed</name>
    <name type="synonym">Donax arundinaceus</name>
    <dbReference type="NCBI Taxonomy" id="35708"/>
    <lineage>
        <taxon>Eukaryota</taxon>
        <taxon>Viridiplantae</taxon>
        <taxon>Streptophyta</taxon>
        <taxon>Embryophyta</taxon>
        <taxon>Tracheophyta</taxon>
        <taxon>Spermatophyta</taxon>
        <taxon>Magnoliopsida</taxon>
        <taxon>Liliopsida</taxon>
        <taxon>Poales</taxon>
        <taxon>Poaceae</taxon>
        <taxon>PACMAD clade</taxon>
        <taxon>Arundinoideae</taxon>
        <taxon>Arundineae</taxon>
        <taxon>Arundo</taxon>
    </lineage>
</organism>
<dbReference type="EMBL" id="GBRH01236124">
    <property type="protein sequence ID" value="JAD61771.1"/>
    <property type="molecule type" value="Transcribed_RNA"/>
</dbReference>
<name>A0A0A9BEK0_ARUDO</name>
<proteinExistence type="predicted"/>
<sequence length="48" mass="5296">MSHLLQLGLGSLSPVLCDHHHLLPLEPAADCSQPQHHEDLDCCQCQPQ</sequence>
<dbReference type="AlphaFoldDB" id="A0A0A9BEK0"/>
<reference evidence="1" key="1">
    <citation type="submission" date="2014-09" db="EMBL/GenBank/DDBJ databases">
        <authorList>
            <person name="Magalhaes I.L.F."/>
            <person name="Oliveira U."/>
            <person name="Santos F.R."/>
            <person name="Vidigal T.H.D.A."/>
            <person name="Brescovit A.D."/>
            <person name="Santos A.J."/>
        </authorList>
    </citation>
    <scope>NUCLEOTIDE SEQUENCE</scope>
    <source>
        <tissue evidence="1">Shoot tissue taken approximately 20 cm above the soil surface</tissue>
    </source>
</reference>
<reference evidence="1" key="2">
    <citation type="journal article" date="2015" name="Data Brief">
        <title>Shoot transcriptome of the giant reed, Arundo donax.</title>
        <authorList>
            <person name="Barrero R.A."/>
            <person name="Guerrero F.D."/>
            <person name="Moolhuijzen P."/>
            <person name="Goolsby J.A."/>
            <person name="Tidwell J."/>
            <person name="Bellgard S.E."/>
            <person name="Bellgard M.I."/>
        </authorList>
    </citation>
    <scope>NUCLEOTIDE SEQUENCE</scope>
    <source>
        <tissue evidence="1">Shoot tissue taken approximately 20 cm above the soil surface</tissue>
    </source>
</reference>
<protein>
    <submittedName>
        <fullName evidence="1">Uncharacterized protein</fullName>
    </submittedName>
</protein>
<evidence type="ECO:0000313" key="1">
    <source>
        <dbReference type="EMBL" id="JAD61771.1"/>
    </source>
</evidence>